<keyword evidence="11" id="KW-1133">Transmembrane helix</keyword>
<evidence type="ECO:0000256" key="7">
    <source>
        <dbReference type="PIRNR" id="PIRNR001369"/>
    </source>
</evidence>
<feature type="active site" evidence="8">
    <location>
        <position position="398"/>
    </location>
</feature>
<evidence type="ECO:0000256" key="8">
    <source>
        <dbReference type="PIRSR" id="PIRSR001369-1"/>
    </source>
</evidence>
<dbReference type="EMBL" id="SNYW01000014">
    <property type="protein sequence ID" value="TDQ77620.1"/>
    <property type="molecule type" value="Genomic_DNA"/>
</dbReference>
<dbReference type="PANTHER" id="PTHR42871:SF1">
    <property type="entry name" value="CITRATE SYNTHASE"/>
    <property type="match status" value="1"/>
</dbReference>
<evidence type="ECO:0000256" key="1">
    <source>
        <dbReference type="ARBA" id="ARBA00004751"/>
    </source>
</evidence>
<dbReference type="GO" id="GO:0006099">
    <property type="term" value="P:tricarboxylic acid cycle"/>
    <property type="evidence" value="ECO:0007669"/>
    <property type="project" value="UniProtKB-UniRule"/>
</dbReference>
<dbReference type="Gene3D" id="1.10.580.10">
    <property type="entry name" value="Citrate Synthase, domain 1"/>
    <property type="match status" value="1"/>
</dbReference>
<evidence type="ECO:0000256" key="2">
    <source>
        <dbReference type="ARBA" id="ARBA00010566"/>
    </source>
</evidence>
<comment type="caution">
    <text evidence="12">The sequence shown here is derived from an EMBL/GenBank/DDBJ whole genome shotgun (WGS) entry which is preliminary data.</text>
</comment>
<dbReference type="FunFam" id="1.10.230.10:FF:000002">
    <property type="entry name" value="Citrate synthase"/>
    <property type="match status" value="1"/>
</dbReference>
<feature type="transmembrane region" description="Helical" evidence="11">
    <location>
        <begin position="399"/>
        <end position="422"/>
    </location>
</feature>
<evidence type="ECO:0000256" key="6">
    <source>
        <dbReference type="NCBIfam" id="TIGR01798"/>
    </source>
</evidence>
<dbReference type="InterPro" id="IPR019810">
    <property type="entry name" value="Citrate_synthase_AS"/>
</dbReference>
<keyword evidence="3 9" id="KW-0816">Tricarboxylic acid cycle</keyword>
<dbReference type="RefSeq" id="WP_133615204.1">
    <property type="nucleotide sequence ID" value="NZ_SNYW01000014.1"/>
</dbReference>
<evidence type="ECO:0000256" key="9">
    <source>
        <dbReference type="RuleBase" id="RU003370"/>
    </source>
</evidence>
<dbReference type="Proteomes" id="UP000295783">
    <property type="component" value="Unassembled WGS sequence"/>
</dbReference>
<proteinExistence type="inferred from homology"/>
<dbReference type="GO" id="GO:0036440">
    <property type="term" value="F:citrate synthase activity"/>
    <property type="evidence" value="ECO:0007669"/>
    <property type="project" value="UniProtKB-EC"/>
</dbReference>
<dbReference type="PRINTS" id="PR00143">
    <property type="entry name" value="CITRTSNTHASE"/>
</dbReference>
<keyword evidence="11" id="KW-0472">Membrane</keyword>
<keyword evidence="4 7" id="KW-0808">Transferase</keyword>
<evidence type="ECO:0000256" key="10">
    <source>
        <dbReference type="RuleBase" id="RU003406"/>
    </source>
</evidence>
<evidence type="ECO:0000313" key="12">
    <source>
        <dbReference type="EMBL" id="TDQ77620.1"/>
    </source>
</evidence>
<dbReference type="NCBIfam" id="TIGR01798">
    <property type="entry name" value="cit_synth_I"/>
    <property type="match status" value="1"/>
</dbReference>
<comment type="catalytic activity">
    <reaction evidence="5 9">
        <text>oxaloacetate + acetyl-CoA + H2O = citrate + CoA + H(+)</text>
        <dbReference type="Rhea" id="RHEA:16845"/>
        <dbReference type="ChEBI" id="CHEBI:15377"/>
        <dbReference type="ChEBI" id="CHEBI:15378"/>
        <dbReference type="ChEBI" id="CHEBI:16452"/>
        <dbReference type="ChEBI" id="CHEBI:16947"/>
        <dbReference type="ChEBI" id="CHEBI:57287"/>
        <dbReference type="ChEBI" id="CHEBI:57288"/>
        <dbReference type="EC" id="2.3.3.16"/>
    </reaction>
</comment>
<reference evidence="12 13" key="1">
    <citation type="submission" date="2019-03" db="EMBL/GenBank/DDBJ databases">
        <title>Genomic Encyclopedia of Type Strains, Phase III (KMG-III): the genomes of soil and plant-associated and newly described type strains.</title>
        <authorList>
            <person name="Whitman W."/>
        </authorList>
    </citation>
    <scope>NUCLEOTIDE SEQUENCE [LARGE SCALE GENOMIC DNA]</scope>
    <source>
        <strain evidence="12 13">CGMCC 1.7660</strain>
    </source>
</reference>
<dbReference type="GO" id="GO:0005737">
    <property type="term" value="C:cytoplasm"/>
    <property type="evidence" value="ECO:0007669"/>
    <property type="project" value="InterPro"/>
</dbReference>
<protein>
    <recommendedName>
        <fullName evidence="6 7">Citrate synthase</fullName>
    </recommendedName>
</protein>
<evidence type="ECO:0000256" key="4">
    <source>
        <dbReference type="ARBA" id="ARBA00022679"/>
    </source>
</evidence>
<dbReference type="PIRSF" id="PIRSF001369">
    <property type="entry name" value="Citrate_synth"/>
    <property type="match status" value="1"/>
</dbReference>
<dbReference type="InterPro" id="IPR010953">
    <property type="entry name" value="Citrate_synthase_typ-I"/>
</dbReference>
<dbReference type="InterPro" id="IPR002020">
    <property type="entry name" value="Citrate_synthase"/>
</dbReference>
<comment type="similarity">
    <text evidence="2 7 10">Belongs to the citrate synthase family.</text>
</comment>
<evidence type="ECO:0000256" key="3">
    <source>
        <dbReference type="ARBA" id="ARBA00022532"/>
    </source>
</evidence>
<dbReference type="Pfam" id="PF00285">
    <property type="entry name" value="Citrate_synt"/>
    <property type="match status" value="1"/>
</dbReference>
<name>A0A4R6WGR8_9PROT</name>
<dbReference type="InterPro" id="IPR016143">
    <property type="entry name" value="Citrate_synth-like_sm_a-sub"/>
</dbReference>
<gene>
    <name evidence="12" type="ORF">A8950_3774</name>
</gene>
<dbReference type="PANTHER" id="PTHR42871">
    <property type="entry name" value="CITRATE SYNTHASE"/>
    <property type="match status" value="1"/>
</dbReference>
<dbReference type="Gene3D" id="2.20.28.60">
    <property type="match status" value="1"/>
</dbReference>
<dbReference type="OrthoDB" id="9800864at2"/>
<organism evidence="12 13">
    <name type="scientific">Dongia mobilis</name>
    <dbReference type="NCBI Taxonomy" id="578943"/>
    <lineage>
        <taxon>Bacteria</taxon>
        <taxon>Pseudomonadati</taxon>
        <taxon>Pseudomonadota</taxon>
        <taxon>Alphaproteobacteria</taxon>
        <taxon>Rhodospirillales</taxon>
        <taxon>Dongiaceae</taxon>
        <taxon>Dongia</taxon>
    </lineage>
</organism>
<dbReference type="InterPro" id="IPR024176">
    <property type="entry name" value="Citrate_synthase_bac-typ"/>
</dbReference>
<sequence length="464" mass="51480">MAGKTTKKKAAKANAKAGVSKTKNSGILPAAPKPYAAASVVDSRTGKKFELPILKGTVGPDVVDIRKLYGEHGLFTYDPGYGSTGSTQSAITYIDGDEGILTHRGYRIEDLAEHSDFMEVCYLLLEGELPNAKQKAEFEKNITYHTMLHEQITRFYSGFRRDAHPMAVMVAVAGALSAFYHDSTDIHDPRQRTIASHRLIAKMPTIAAMAYKYSVGQPFVYPQNKLSYAENFLNMTFAVPAEDYKVDPVVAKAMDKIFILHADHEQNASTSTVRMAGSSGANPFACIAAGIACLWGPAHGGANEAVLKMLHEIGSTANIKEYIAKVKSKQDNTRLMGFGHRVYKNYDPRASVMRKSCHEVLDALGMRNDPLLKLAMELEKIALNDEYFISHKLYPNVDFYSGIILQAIGFPTSMFTVLFALARTVGWVAQWKEMIEDPSQRIGRPRQLYTGYGERPYVPMNKRK</sequence>
<keyword evidence="11" id="KW-0812">Transmembrane</keyword>
<dbReference type="PROSITE" id="PS00480">
    <property type="entry name" value="CITRATE_SYNTHASE"/>
    <property type="match status" value="1"/>
</dbReference>
<dbReference type="AlphaFoldDB" id="A0A4R6WGR8"/>
<evidence type="ECO:0000256" key="11">
    <source>
        <dbReference type="SAM" id="Phobius"/>
    </source>
</evidence>
<comment type="pathway">
    <text evidence="1 9">Carbohydrate metabolism; tricarboxylic acid cycle; isocitrate from oxaloacetate: step 1/2.</text>
</comment>
<dbReference type="CDD" id="cd06114">
    <property type="entry name" value="EcCS_like"/>
    <property type="match status" value="1"/>
</dbReference>
<dbReference type="UniPathway" id="UPA00223">
    <property type="reaction ID" value="UER00717"/>
</dbReference>
<evidence type="ECO:0000313" key="13">
    <source>
        <dbReference type="Proteomes" id="UP000295783"/>
    </source>
</evidence>
<dbReference type="NCBIfam" id="NF004126">
    <property type="entry name" value="PRK05614.1"/>
    <property type="match status" value="1"/>
</dbReference>
<accession>A0A4R6WGR8</accession>
<dbReference type="InterPro" id="IPR036969">
    <property type="entry name" value="Citrate_synthase_sf"/>
</dbReference>
<dbReference type="Gene3D" id="1.10.230.10">
    <property type="entry name" value="Cytochrome P450-Terp, domain 2"/>
    <property type="match status" value="1"/>
</dbReference>
<keyword evidence="13" id="KW-1185">Reference proteome</keyword>
<evidence type="ECO:0000256" key="5">
    <source>
        <dbReference type="ARBA" id="ARBA00049288"/>
    </source>
</evidence>
<dbReference type="InterPro" id="IPR016142">
    <property type="entry name" value="Citrate_synth-like_lrg_a-sub"/>
</dbReference>
<feature type="active site" evidence="8">
    <location>
        <position position="340"/>
    </location>
</feature>
<dbReference type="SUPFAM" id="SSF48256">
    <property type="entry name" value="Citrate synthase"/>
    <property type="match status" value="1"/>
</dbReference>